<dbReference type="EMBL" id="BMER01000002">
    <property type="protein sequence ID" value="GGG89996.1"/>
    <property type="molecule type" value="Genomic_DNA"/>
</dbReference>
<accession>A0A917MBQ7</accession>
<dbReference type="Proteomes" id="UP000660862">
    <property type="component" value="Unassembled WGS sequence"/>
</dbReference>
<gene>
    <name evidence="1" type="ORF">GCM10007415_25420</name>
</gene>
<dbReference type="RefSeq" id="WP_188506423.1">
    <property type="nucleotide sequence ID" value="NZ_BMER01000002.1"/>
</dbReference>
<reference evidence="1" key="1">
    <citation type="journal article" date="2014" name="Int. J. Syst. Evol. Microbiol.">
        <title>Complete genome sequence of Corynebacterium casei LMG S-19264T (=DSM 44701T), isolated from a smear-ripened cheese.</title>
        <authorList>
            <consortium name="US DOE Joint Genome Institute (JGI-PGF)"/>
            <person name="Walter F."/>
            <person name="Albersmeier A."/>
            <person name="Kalinowski J."/>
            <person name="Ruckert C."/>
        </authorList>
    </citation>
    <scope>NUCLEOTIDE SEQUENCE</scope>
    <source>
        <strain evidence="1">CGMCC 1.12195</strain>
    </source>
</reference>
<evidence type="ECO:0000313" key="1">
    <source>
        <dbReference type="EMBL" id="GGG89996.1"/>
    </source>
</evidence>
<sequence length="79" mass="9124">MKHEEGNIIAISGRPFIPGMLLRQDQTIDRNGIVADITKEESYFNKGGIRWIRRELSTGYIHHDLSPEGWDELVKDFPD</sequence>
<name>A0A917MBQ7_9SPHI</name>
<keyword evidence="2" id="KW-1185">Reference proteome</keyword>
<reference evidence="1" key="2">
    <citation type="submission" date="2020-09" db="EMBL/GenBank/DDBJ databases">
        <authorList>
            <person name="Sun Q."/>
            <person name="Zhou Y."/>
        </authorList>
    </citation>
    <scope>NUCLEOTIDE SEQUENCE</scope>
    <source>
        <strain evidence="1">CGMCC 1.12195</strain>
    </source>
</reference>
<evidence type="ECO:0000313" key="2">
    <source>
        <dbReference type="Proteomes" id="UP000660862"/>
    </source>
</evidence>
<proteinExistence type="predicted"/>
<organism evidence="1 2">
    <name type="scientific">Parapedobacter pyrenivorans</name>
    <dbReference type="NCBI Taxonomy" id="1305674"/>
    <lineage>
        <taxon>Bacteria</taxon>
        <taxon>Pseudomonadati</taxon>
        <taxon>Bacteroidota</taxon>
        <taxon>Sphingobacteriia</taxon>
        <taxon>Sphingobacteriales</taxon>
        <taxon>Sphingobacteriaceae</taxon>
        <taxon>Parapedobacter</taxon>
    </lineage>
</organism>
<dbReference type="AlphaFoldDB" id="A0A917MBQ7"/>
<protein>
    <submittedName>
        <fullName evidence="1">Uncharacterized protein</fullName>
    </submittedName>
</protein>
<comment type="caution">
    <text evidence="1">The sequence shown here is derived from an EMBL/GenBank/DDBJ whole genome shotgun (WGS) entry which is preliminary data.</text>
</comment>